<reference evidence="1 2" key="1">
    <citation type="submission" date="2020-08" db="EMBL/GenBank/DDBJ databases">
        <title>Genome public.</title>
        <authorList>
            <person name="Liu C."/>
            <person name="Sun Q."/>
        </authorList>
    </citation>
    <scope>NUCLEOTIDE SEQUENCE [LARGE SCALE GENOMIC DNA]</scope>
    <source>
        <strain evidence="1 2">NSJ-6</strain>
    </source>
</reference>
<dbReference type="RefSeq" id="WP_032116867.1">
    <property type="nucleotide sequence ID" value="NZ_JACOOO010000031.1"/>
</dbReference>
<comment type="caution">
    <text evidence="1">The sequence shown here is derived from an EMBL/GenBank/DDBJ whole genome shotgun (WGS) entry which is preliminary data.</text>
</comment>
<sequence>MKGNRGIFVKLNYKNIGEVNSFVYDMTNGVNKDDDKYVMCAGKYDKNGWTIVFKAKSINEAQELVTRNSQKRSRKIGSTMIENEKVTIPSWM</sequence>
<organism evidence="1 2">
    <name type="scientific">Clostridium hominis</name>
    <dbReference type="NCBI Taxonomy" id="2763036"/>
    <lineage>
        <taxon>Bacteria</taxon>
        <taxon>Bacillati</taxon>
        <taxon>Bacillota</taxon>
        <taxon>Clostridia</taxon>
        <taxon>Eubacteriales</taxon>
        <taxon>Clostridiaceae</taxon>
        <taxon>Clostridium</taxon>
    </lineage>
</organism>
<protein>
    <submittedName>
        <fullName evidence="1">Uncharacterized protein</fullName>
    </submittedName>
</protein>
<proteinExistence type="predicted"/>
<evidence type="ECO:0000313" key="1">
    <source>
        <dbReference type="EMBL" id="MBC5629885.1"/>
    </source>
</evidence>
<name>A0ABR7DFJ9_9CLOT</name>
<keyword evidence="2" id="KW-1185">Reference proteome</keyword>
<dbReference type="EMBL" id="JACOOO010000031">
    <property type="protein sequence ID" value="MBC5629885.1"/>
    <property type="molecule type" value="Genomic_DNA"/>
</dbReference>
<gene>
    <name evidence="1" type="ORF">H8S20_13465</name>
</gene>
<accession>A0ABR7DFJ9</accession>
<dbReference type="Proteomes" id="UP000596929">
    <property type="component" value="Unassembled WGS sequence"/>
</dbReference>
<evidence type="ECO:0000313" key="2">
    <source>
        <dbReference type="Proteomes" id="UP000596929"/>
    </source>
</evidence>